<name>A0ABW0J0T3_9HYPH</name>
<feature type="transmembrane region" description="Helical" evidence="2">
    <location>
        <begin position="16"/>
        <end position="40"/>
    </location>
</feature>
<keyword evidence="2" id="KW-1133">Transmembrane helix</keyword>
<dbReference type="RefSeq" id="WP_377801301.1">
    <property type="nucleotide sequence ID" value="NZ_JBHSLW010000063.1"/>
</dbReference>
<keyword evidence="4" id="KW-1185">Reference proteome</keyword>
<reference evidence="4" key="1">
    <citation type="journal article" date="2019" name="Int. J. Syst. Evol. Microbiol.">
        <title>The Global Catalogue of Microorganisms (GCM) 10K type strain sequencing project: providing services to taxonomists for standard genome sequencing and annotation.</title>
        <authorList>
            <consortium name="The Broad Institute Genomics Platform"/>
            <consortium name="The Broad Institute Genome Sequencing Center for Infectious Disease"/>
            <person name="Wu L."/>
            <person name="Ma J."/>
        </authorList>
    </citation>
    <scope>NUCLEOTIDE SEQUENCE [LARGE SCALE GENOMIC DNA]</scope>
    <source>
        <strain evidence="4">NCAIM B.01391</strain>
    </source>
</reference>
<dbReference type="EMBL" id="JBHSLW010000063">
    <property type="protein sequence ID" value="MFC5423111.1"/>
    <property type="molecule type" value="Genomic_DNA"/>
</dbReference>
<feature type="region of interest" description="Disordered" evidence="1">
    <location>
        <begin position="182"/>
        <end position="206"/>
    </location>
</feature>
<feature type="transmembrane region" description="Helical" evidence="2">
    <location>
        <begin position="60"/>
        <end position="86"/>
    </location>
</feature>
<keyword evidence="2" id="KW-0472">Membrane</keyword>
<feature type="transmembrane region" description="Helical" evidence="2">
    <location>
        <begin position="93"/>
        <end position="112"/>
    </location>
</feature>
<organism evidence="3 4">
    <name type="scientific">Bosea eneae</name>
    <dbReference type="NCBI Taxonomy" id="151454"/>
    <lineage>
        <taxon>Bacteria</taxon>
        <taxon>Pseudomonadati</taxon>
        <taxon>Pseudomonadota</taxon>
        <taxon>Alphaproteobacteria</taxon>
        <taxon>Hyphomicrobiales</taxon>
        <taxon>Boseaceae</taxon>
        <taxon>Bosea</taxon>
    </lineage>
</organism>
<keyword evidence="2" id="KW-0812">Transmembrane</keyword>
<proteinExistence type="predicted"/>
<evidence type="ECO:0000256" key="1">
    <source>
        <dbReference type="SAM" id="MobiDB-lite"/>
    </source>
</evidence>
<feature type="transmembrane region" description="Helical" evidence="2">
    <location>
        <begin position="124"/>
        <end position="144"/>
    </location>
</feature>
<feature type="compositionally biased region" description="Polar residues" evidence="1">
    <location>
        <begin position="197"/>
        <end position="206"/>
    </location>
</feature>
<evidence type="ECO:0000256" key="2">
    <source>
        <dbReference type="SAM" id="Phobius"/>
    </source>
</evidence>
<dbReference type="Proteomes" id="UP001596053">
    <property type="component" value="Unassembled WGS sequence"/>
</dbReference>
<gene>
    <name evidence="3" type="ORF">ACFPOB_26535</name>
</gene>
<comment type="caution">
    <text evidence="3">The sequence shown here is derived from an EMBL/GenBank/DDBJ whole genome shotgun (WGS) entry which is preliminary data.</text>
</comment>
<evidence type="ECO:0000313" key="3">
    <source>
        <dbReference type="EMBL" id="MFC5423111.1"/>
    </source>
</evidence>
<accession>A0ABW0J0T3</accession>
<sequence length="206" mass="20448">MPAPLNAGLGSPNGEALMIFVVALALLLIAMMVILAYRLATYALPAMLGLTVARLADATGAGWVGAGIAGFVVGALSFCFFAVLFATARTPTVRAVVVLIFVTPAVAAGYVLTYGLTEGAIPSAIWRQTLCIAVSALIGVSAFARLASAAALGGASVPKLEADQVDAPDDAPPRGSTCLQWSASAGVPAGSDDGGTISASASTGHA</sequence>
<protein>
    <submittedName>
        <fullName evidence="3">Uncharacterized protein</fullName>
    </submittedName>
</protein>
<evidence type="ECO:0000313" key="4">
    <source>
        <dbReference type="Proteomes" id="UP001596053"/>
    </source>
</evidence>